<dbReference type="AlphaFoldDB" id="K0AZZ9"/>
<proteinExistence type="predicted"/>
<dbReference type="HOGENOM" id="CLU_3023789_0_0_9"/>
<dbReference type="EMBL" id="CP003326">
    <property type="protein sequence ID" value="AFS78362.1"/>
    <property type="molecule type" value="Genomic_DNA"/>
</dbReference>
<dbReference type="Proteomes" id="UP000006094">
    <property type="component" value="Chromosome"/>
</dbReference>
<name>K0AZZ9_GOTA9</name>
<evidence type="ECO:0000313" key="2">
    <source>
        <dbReference type="Proteomes" id="UP000006094"/>
    </source>
</evidence>
<gene>
    <name evidence="1" type="ordered locus">Curi_c13520</name>
</gene>
<dbReference type="KEGG" id="cad:Curi_c13520"/>
<organism evidence="1 2">
    <name type="scientific">Gottschalkia acidurici (strain ATCC 7906 / DSM 604 / BCRC 14475 / CIP 104303 / KCTC 5404 / NCIMB 10678 / 9a)</name>
    <name type="common">Clostridium acidurici</name>
    <dbReference type="NCBI Taxonomy" id="1128398"/>
    <lineage>
        <taxon>Bacteria</taxon>
        <taxon>Bacillati</taxon>
        <taxon>Bacillota</taxon>
        <taxon>Tissierellia</taxon>
        <taxon>Tissierellales</taxon>
        <taxon>Gottschalkiaceae</taxon>
        <taxon>Gottschalkia</taxon>
    </lineage>
</organism>
<keyword evidence="2" id="KW-1185">Reference proteome</keyword>
<protein>
    <submittedName>
        <fullName evidence="1">Uncharacterized protein</fullName>
    </submittedName>
</protein>
<reference evidence="1 2" key="1">
    <citation type="journal article" date="2012" name="PLoS ONE">
        <title>The purine-utilizing bacterium Clostridium acidurici 9a: a genome-guided metabolic reconsideration.</title>
        <authorList>
            <person name="Hartwich K."/>
            <person name="Poehlein A."/>
            <person name="Daniel R."/>
        </authorList>
    </citation>
    <scope>NUCLEOTIDE SEQUENCE [LARGE SCALE GENOMIC DNA]</scope>
    <source>
        <strain evidence="2">ATCC 7906 / DSM 604 / BCRC 14475 / CIP 104303 / KCTC 5404 / NCIMB 10678 / 9a</strain>
    </source>
</reference>
<sequence>MEELQERIDEAHAHLIMNRINNLNWSYEDKIALVKQIRGELKRRGEQKVSLEAPS</sequence>
<evidence type="ECO:0000313" key="1">
    <source>
        <dbReference type="EMBL" id="AFS78362.1"/>
    </source>
</evidence>
<accession>K0AZZ9</accession>